<dbReference type="GO" id="GO:0002088">
    <property type="term" value="P:lens development in camera-type eye"/>
    <property type="evidence" value="ECO:0007669"/>
    <property type="project" value="TreeGrafter"/>
</dbReference>
<dbReference type="InterPro" id="IPR011024">
    <property type="entry name" value="G_crystallin-like"/>
</dbReference>
<evidence type="ECO:0000256" key="4">
    <source>
        <dbReference type="ARBA" id="ARBA00022737"/>
    </source>
</evidence>
<dbReference type="GO" id="GO:0007601">
    <property type="term" value="P:visual perception"/>
    <property type="evidence" value="ECO:0007669"/>
    <property type="project" value="TreeGrafter"/>
</dbReference>
<protein>
    <submittedName>
        <fullName evidence="6">Gamma-crystallin M2-like</fullName>
    </submittedName>
</protein>
<evidence type="ECO:0000313" key="7">
    <source>
        <dbReference type="Proteomes" id="UP000472263"/>
    </source>
</evidence>
<comment type="function">
    <text evidence="1">Crystallins are the dominant structural components of the vertebrate eye lens.</text>
</comment>
<accession>A0A667X7D1</accession>
<reference evidence="6" key="1">
    <citation type="submission" date="2019-06" db="EMBL/GenBank/DDBJ databases">
        <authorList>
            <consortium name="Wellcome Sanger Institute Data Sharing"/>
        </authorList>
    </citation>
    <scope>NUCLEOTIDE SEQUENCE [LARGE SCALE GENOMIC DNA]</scope>
</reference>
<evidence type="ECO:0000256" key="1">
    <source>
        <dbReference type="ARBA" id="ARBA00003689"/>
    </source>
</evidence>
<comment type="similarity">
    <text evidence="2">Belongs to the beta/gamma-crystallin family.</text>
</comment>
<proteinExistence type="inferred from homology"/>
<name>A0A667X7D1_9TELE</name>
<dbReference type="InterPro" id="IPR001064">
    <property type="entry name" value="Beta/gamma_crystallin"/>
</dbReference>
<dbReference type="SMART" id="SM00247">
    <property type="entry name" value="XTALbg"/>
    <property type="match status" value="2"/>
</dbReference>
<dbReference type="FunFam" id="2.60.20.10:FF:000001">
    <property type="entry name" value="Crystallin gamma S"/>
    <property type="match status" value="1"/>
</dbReference>
<dbReference type="PRINTS" id="PR01367">
    <property type="entry name" value="BGCRYSTALLIN"/>
</dbReference>
<evidence type="ECO:0000259" key="5">
    <source>
        <dbReference type="PROSITE" id="PS50915"/>
    </source>
</evidence>
<dbReference type="FunFam" id="2.60.20.10:FF:000003">
    <property type="entry name" value="Crystallin gamma S"/>
    <property type="match status" value="1"/>
</dbReference>
<sequence>MGKITFFEEKKFQGRCYNCSSDCADLHTYFSRCNSIRVESGGGFWVIYERPNYMGYQYVLTPGEYPDYQHWAGFSDSVRSCHLIRNVSKQMSKPSFEGQTMDVADNMPALHERWHNREVHSCKVFEGAWVFYEHPNYRGRQYLLERGEYRRYTDWGGMQATVGSIRRVKE</sequence>
<keyword evidence="7" id="KW-1185">Reference proteome</keyword>
<keyword evidence="4" id="KW-0677">Repeat</keyword>
<feature type="domain" description="Beta/gamma crystallin 'Greek key'" evidence="5">
    <location>
        <begin position="127"/>
        <end position="169"/>
    </location>
</feature>
<feature type="domain" description="Beta/gamma crystallin 'Greek key'" evidence="5">
    <location>
        <begin position="43"/>
        <end position="85"/>
    </location>
</feature>
<evidence type="ECO:0000256" key="3">
    <source>
        <dbReference type="ARBA" id="ARBA00022613"/>
    </source>
</evidence>
<dbReference type="Pfam" id="PF00030">
    <property type="entry name" value="Crystall"/>
    <property type="match status" value="2"/>
</dbReference>
<gene>
    <name evidence="6" type="primary">LOC115373018</name>
</gene>
<dbReference type="SUPFAM" id="SSF49695">
    <property type="entry name" value="gamma-Crystallin-like"/>
    <property type="match status" value="1"/>
</dbReference>
<keyword evidence="3" id="KW-0273">Eye lens protein</keyword>
<organism evidence="6 7">
    <name type="scientific">Myripristis murdjan</name>
    <name type="common">pinecone soldierfish</name>
    <dbReference type="NCBI Taxonomy" id="586833"/>
    <lineage>
        <taxon>Eukaryota</taxon>
        <taxon>Metazoa</taxon>
        <taxon>Chordata</taxon>
        <taxon>Craniata</taxon>
        <taxon>Vertebrata</taxon>
        <taxon>Euteleostomi</taxon>
        <taxon>Actinopterygii</taxon>
        <taxon>Neopterygii</taxon>
        <taxon>Teleostei</taxon>
        <taxon>Neoteleostei</taxon>
        <taxon>Acanthomorphata</taxon>
        <taxon>Holocentriformes</taxon>
        <taxon>Holocentridae</taxon>
        <taxon>Myripristis</taxon>
    </lineage>
</organism>
<evidence type="ECO:0000256" key="2">
    <source>
        <dbReference type="ARBA" id="ARBA00009646"/>
    </source>
</evidence>
<evidence type="ECO:0000313" key="6">
    <source>
        <dbReference type="Ensembl" id="ENSMMDP00005009868.1"/>
    </source>
</evidence>
<dbReference type="InterPro" id="IPR050252">
    <property type="entry name" value="Beta/Gamma-Crystallin"/>
</dbReference>
<reference evidence="6" key="3">
    <citation type="submission" date="2025-09" db="UniProtKB">
        <authorList>
            <consortium name="Ensembl"/>
        </authorList>
    </citation>
    <scope>IDENTIFICATION</scope>
</reference>
<reference evidence="6" key="2">
    <citation type="submission" date="2025-08" db="UniProtKB">
        <authorList>
            <consortium name="Ensembl"/>
        </authorList>
    </citation>
    <scope>IDENTIFICATION</scope>
</reference>
<dbReference type="Gene3D" id="2.60.20.10">
    <property type="entry name" value="Crystallins"/>
    <property type="match status" value="2"/>
</dbReference>
<dbReference type="PROSITE" id="PS50915">
    <property type="entry name" value="CRYSTALLIN_BETA_GAMMA"/>
    <property type="match status" value="3"/>
</dbReference>
<dbReference type="GO" id="GO:0005212">
    <property type="term" value="F:structural constituent of eye lens"/>
    <property type="evidence" value="ECO:0007669"/>
    <property type="project" value="UniProtKB-KW"/>
</dbReference>
<dbReference type="PANTHER" id="PTHR11818">
    <property type="entry name" value="BETA/GAMMA CRYSTALLIN"/>
    <property type="match status" value="1"/>
</dbReference>
<dbReference type="Proteomes" id="UP000472263">
    <property type="component" value="Chromosome 2"/>
</dbReference>
<dbReference type="GeneTree" id="ENSGT00940000163494"/>
<feature type="domain" description="Beta/gamma crystallin 'Greek key'" evidence="5">
    <location>
        <begin position="2"/>
        <end position="40"/>
    </location>
</feature>
<dbReference type="Ensembl" id="ENSMMDT00005010176.1">
    <property type="protein sequence ID" value="ENSMMDP00005009868.1"/>
    <property type="gene ID" value="ENSMMDG00005005383.1"/>
</dbReference>
<dbReference type="AlphaFoldDB" id="A0A667X7D1"/>
<dbReference type="PANTHER" id="PTHR11818:SF126">
    <property type="entry name" value="CRYSTALLIN, GAMMA MX,-LIKE 2-RELATED"/>
    <property type="match status" value="1"/>
</dbReference>